<gene>
    <name evidence="3" type="ORF">GM658_05370</name>
</gene>
<comment type="caution">
    <text evidence="3">The sequence shown here is derived from an EMBL/GenBank/DDBJ whole genome shotgun (WGS) entry which is preliminary data.</text>
</comment>
<dbReference type="GO" id="GO:0004176">
    <property type="term" value="F:ATP-dependent peptidase activity"/>
    <property type="evidence" value="ECO:0007669"/>
    <property type="project" value="InterPro"/>
</dbReference>
<sequence>MNNQFDPDEAGDERPMPEPFTGLQRFERRTELRQVSFYISGLIEHAALYNDLFYTLRSASDTDLIYLHLNTTGGDFDTGLQIINNMRASAAHVVTVLEARAYSMGAFLFLAGDELLVHDNCQLLFHSYSGFFTGKGSEQQAQAAAVANWFAKFMERSCQPFLTEREIKSILKGSDVWMDSDEIRRRLLRMARPVRPTVSRSRKRLALPDGGLQGESGMSQEAGDGCQGYSAS</sequence>
<dbReference type="EMBL" id="WNKX01000003">
    <property type="protein sequence ID" value="MTW10024.1"/>
    <property type="molecule type" value="Genomic_DNA"/>
</dbReference>
<dbReference type="InterPro" id="IPR001907">
    <property type="entry name" value="ClpP"/>
</dbReference>
<proteinExistence type="inferred from homology"/>
<keyword evidence="3" id="KW-0378">Hydrolase</keyword>
<feature type="compositionally biased region" description="Acidic residues" evidence="2">
    <location>
        <begin position="1"/>
        <end position="11"/>
    </location>
</feature>
<evidence type="ECO:0000313" key="4">
    <source>
        <dbReference type="Proteomes" id="UP000472320"/>
    </source>
</evidence>
<feature type="region of interest" description="Disordered" evidence="2">
    <location>
        <begin position="1"/>
        <end position="22"/>
    </location>
</feature>
<comment type="similarity">
    <text evidence="1">Belongs to the peptidase S14 family.</text>
</comment>
<dbReference type="GO" id="GO:0004252">
    <property type="term" value="F:serine-type endopeptidase activity"/>
    <property type="evidence" value="ECO:0007669"/>
    <property type="project" value="InterPro"/>
</dbReference>
<name>A0A6L6QD93_9BURK</name>
<protein>
    <submittedName>
        <fullName evidence="3">Clp protease ClpP</fullName>
    </submittedName>
</protein>
<dbReference type="Proteomes" id="UP000472320">
    <property type="component" value="Unassembled WGS sequence"/>
</dbReference>
<evidence type="ECO:0000313" key="3">
    <source>
        <dbReference type="EMBL" id="MTW10024.1"/>
    </source>
</evidence>
<dbReference type="Pfam" id="PF00574">
    <property type="entry name" value="CLP_protease"/>
    <property type="match status" value="1"/>
</dbReference>
<dbReference type="SUPFAM" id="SSF52096">
    <property type="entry name" value="ClpP/crotonase"/>
    <property type="match status" value="1"/>
</dbReference>
<keyword evidence="3" id="KW-0645">Protease</keyword>
<dbReference type="AlphaFoldDB" id="A0A6L6QD93"/>
<dbReference type="InterPro" id="IPR023562">
    <property type="entry name" value="ClpP/TepA"/>
</dbReference>
<dbReference type="PRINTS" id="PR00127">
    <property type="entry name" value="CLPPROTEASEP"/>
</dbReference>
<keyword evidence="4" id="KW-1185">Reference proteome</keyword>
<reference evidence="3 4" key="1">
    <citation type="submission" date="2019-11" db="EMBL/GenBank/DDBJ databases">
        <title>Type strains purchased from KCTC, JCM and DSMZ.</title>
        <authorList>
            <person name="Lu H."/>
        </authorList>
    </citation>
    <scope>NUCLEOTIDE SEQUENCE [LARGE SCALE GENOMIC DNA]</scope>
    <source>
        <strain evidence="3 4">JCM 31587</strain>
    </source>
</reference>
<dbReference type="GO" id="GO:0006508">
    <property type="term" value="P:proteolysis"/>
    <property type="evidence" value="ECO:0007669"/>
    <property type="project" value="UniProtKB-KW"/>
</dbReference>
<dbReference type="InterPro" id="IPR029045">
    <property type="entry name" value="ClpP/crotonase-like_dom_sf"/>
</dbReference>
<dbReference type="RefSeq" id="WP_155452972.1">
    <property type="nucleotide sequence ID" value="NZ_WNKX01000003.1"/>
</dbReference>
<organism evidence="3 4">
    <name type="scientific">Massilia eburnea</name>
    <dbReference type="NCBI Taxonomy" id="1776165"/>
    <lineage>
        <taxon>Bacteria</taxon>
        <taxon>Pseudomonadati</taxon>
        <taxon>Pseudomonadota</taxon>
        <taxon>Betaproteobacteria</taxon>
        <taxon>Burkholderiales</taxon>
        <taxon>Oxalobacteraceae</taxon>
        <taxon>Telluria group</taxon>
        <taxon>Massilia</taxon>
    </lineage>
</organism>
<dbReference type="OrthoDB" id="9806592at2"/>
<evidence type="ECO:0000256" key="2">
    <source>
        <dbReference type="SAM" id="MobiDB-lite"/>
    </source>
</evidence>
<accession>A0A6L6QD93</accession>
<feature type="region of interest" description="Disordered" evidence="2">
    <location>
        <begin position="199"/>
        <end position="232"/>
    </location>
</feature>
<evidence type="ECO:0000256" key="1">
    <source>
        <dbReference type="ARBA" id="ARBA00007039"/>
    </source>
</evidence>
<dbReference type="CDD" id="cd07016">
    <property type="entry name" value="S14_ClpP_1"/>
    <property type="match status" value="1"/>
</dbReference>
<dbReference type="Gene3D" id="3.90.226.10">
    <property type="entry name" value="2-enoyl-CoA Hydratase, Chain A, domain 1"/>
    <property type="match status" value="1"/>
</dbReference>